<evidence type="ECO:0000256" key="1">
    <source>
        <dbReference type="ARBA" id="ARBA00004126"/>
    </source>
</evidence>
<evidence type="ECO:0000256" key="4">
    <source>
        <dbReference type="ARBA" id="ARBA00023136"/>
    </source>
</evidence>
<feature type="domain" description="Nesprin-1/3 spectrin repeats region" evidence="6">
    <location>
        <begin position="283"/>
        <end position="386"/>
    </location>
</feature>
<name>A0A5E4AQL1_MARMO</name>
<dbReference type="InterPro" id="IPR002017">
    <property type="entry name" value="Spectrin_repeat"/>
</dbReference>
<dbReference type="Gene3D" id="1.20.58.60">
    <property type="match status" value="3"/>
</dbReference>
<dbReference type="SUPFAM" id="SSF46966">
    <property type="entry name" value="Spectrin repeat"/>
    <property type="match status" value="3"/>
</dbReference>
<sequence length="498" mass="56749">MKGEGEVKLNMAIGKGEQALRSSNREGQKAIQTQLDTLKNVWADIMSSSVHAQSTLESVISQWNDYLEKKSQLEQWMESMDQKVEQPLQLQPGLKEKFSLLDHFQSIVSEAEDHAGALHHLAAKSRELYEKTQDESFKETVHKELKTQFHDITTVAKEKLRKVEEIVKDHLMYLDAVQEFTDWLHSAKEELHRWSDMSGDSSAVQKKLSKIKELIDSREIGAGRLSRVESLAPEVKQNTAASGCELMQTEMQALRSDWKQWEDSVLQTRSSLENLVSQMALSEQEFSGQVAQLEQALEQFGALLKTWAEQLALLEGKNTDKEIVESWHKGQEILDDLQKAEPTTEDLKSQLNELCRFSRDLSTYSGKVSGLIKEYNCLCLQASKGCQNKEQILQQRFRKAFRDFQQWLVNAKITTAKCFDIPQNISEVTTSLQKIQEFSSESENGQHKLNTMLSKGELLSALLTKEKANSVQAKVETAKEDWKSFHSNLHQKESALEV</sequence>
<reference evidence="7" key="1">
    <citation type="submission" date="2019-04" db="EMBL/GenBank/DDBJ databases">
        <authorList>
            <person name="Alioto T."/>
            <person name="Alioto T."/>
        </authorList>
    </citation>
    <scope>NUCLEOTIDE SEQUENCE [LARGE SCALE GENOMIC DNA]</scope>
</reference>
<dbReference type="Pfam" id="PF25803">
    <property type="entry name" value="Spectrin_SYNE1_2"/>
    <property type="match status" value="1"/>
</dbReference>
<proteinExistence type="predicted"/>
<keyword evidence="2" id="KW-0597">Phosphoprotein</keyword>
<dbReference type="GO" id="GO:0031965">
    <property type="term" value="C:nuclear membrane"/>
    <property type="evidence" value="ECO:0007669"/>
    <property type="project" value="UniProtKB-SubCell"/>
</dbReference>
<dbReference type="SMART" id="SM00150">
    <property type="entry name" value="SPEC"/>
    <property type="match status" value="2"/>
</dbReference>
<dbReference type="PANTHER" id="PTHR14514">
    <property type="entry name" value="PKA ANCHORING PROTEIN"/>
    <property type="match status" value="1"/>
</dbReference>
<dbReference type="InterPro" id="IPR018159">
    <property type="entry name" value="Spectrin/alpha-actinin"/>
</dbReference>
<dbReference type="InterPro" id="IPR057932">
    <property type="entry name" value="Spectrin_SYNE1_3"/>
</dbReference>
<comment type="subcellular location">
    <subcellularLocation>
        <location evidence="1">Nucleus membrane</location>
    </subcellularLocation>
</comment>
<dbReference type="PANTHER" id="PTHR14514:SF3">
    <property type="entry name" value="NESPRIN-1"/>
    <property type="match status" value="1"/>
</dbReference>
<dbReference type="FunFam" id="1.20.58.60:FF:000231">
    <property type="entry name" value="Spectrin repeat containing, nuclear envelope 1a"/>
    <property type="match status" value="1"/>
</dbReference>
<evidence type="ECO:0000313" key="8">
    <source>
        <dbReference type="Proteomes" id="UP000335636"/>
    </source>
</evidence>
<keyword evidence="3" id="KW-0677">Repeat</keyword>
<evidence type="ECO:0000256" key="2">
    <source>
        <dbReference type="ARBA" id="ARBA00022553"/>
    </source>
</evidence>
<dbReference type="AlphaFoldDB" id="A0A5E4AQL1"/>
<keyword evidence="4" id="KW-0472">Membrane</keyword>
<accession>A0A5E4AQL1</accession>
<keyword evidence="8" id="KW-1185">Reference proteome</keyword>
<comment type="caution">
    <text evidence="7">The sequence shown here is derived from an EMBL/GenBank/DDBJ whole genome shotgun (WGS) entry which is preliminary data.</text>
</comment>
<evidence type="ECO:0000256" key="3">
    <source>
        <dbReference type="ARBA" id="ARBA00022737"/>
    </source>
</evidence>
<dbReference type="Pfam" id="PF00435">
    <property type="entry name" value="Spectrin"/>
    <property type="match status" value="2"/>
</dbReference>
<evidence type="ECO:0000259" key="6">
    <source>
        <dbReference type="Pfam" id="PF25803"/>
    </source>
</evidence>
<protein>
    <recommendedName>
        <fullName evidence="6">Nesprin-1/3 spectrin repeats region domain-containing protein</fullName>
    </recommendedName>
</protein>
<keyword evidence="5" id="KW-0539">Nucleus</keyword>
<dbReference type="EMBL" id="CABDUW010000112">
    <property type="protein sequence ID" value="VTJ58949.1"/>
    <property type="molecule type" value="Genomic_DNA"/>
</dbReference>
<dbReference type="Proteomes" id="UP000335636">
    <property type="component" value="Unassembled WGS sequence"/>
</dbReference>
<gene>
    <name evidence="7" type="ORF">MONAX_5E028623</name>
</gene>
<evidence type="ECO:0000256" key="5">
    <source>
        <dbReference type="ARBA" id="ARBA00023242"/>
    </source>
</evidence>
<organism evidence="7 8">
    <name type="scientific">Marmota monax</name>
    <name type="common">Woodchuck</name>
    <dbReference type="NCBI Taxonomy" id="9995"/>
    <lineage>
        <taxon>Eukaryota</taxon>
        <taxon>Metazoa</taxon>
        <taxon>Chordata</taxon>
        <taxon>Craniata</taxon>
        <taxon>Vertebrata</taxon>
        <taxon>Euteleostomi</taxon>
        <taxon>Mammalia</taxon>
        <taxon>Eutheria</taxon>
        <taxon>Euarchontoglires</taxon>
        <taxon>Glires</taxon>
        <taxon>Rodentia</taxon>
        <taxon>Sciuromorpha</taxon>
        <taxon>Sciuridae</taxon>
        <taxon>Xerinae</taxon>
        <taxon>Marmotini</taxon>
        <taxon>Marmota</taxon>
    </lineage>
</organism>
<evidence type="ECO:0000313" key="7">
    <source>
        <dbReference type="EMBL" id="VTJ58949.1"/>
    </source>
</evidence>